<dbReference type="RefSeq" id="WP_108968426.1">
    <property type="nucleotide sequence ID" value="NZ_CP022190.1"/>
</dbReference>
<accession>A0A2U8HHF2</accession>
<feature type="transmembrane region" description="Helical" evidence="6">
    <location>
        <begin position="157"/>
        <end position="175"/>
    </location>
</feature>
<dbReference type="InterPro" id="IPR000537">
    <property type="entry name" value="UbiA_prenyltransferase"/>
</dbReference>
<protein>
    <recommendedName>
        <fullName evidence="9">4-hydroxybenzoate polyprenyltransferase</fullName>
    </recommendedName>
</protein>
<comment type="subcellular location">
    <subcellularLocation>
        <location evidence="1">Membrane</location>
        <topology evidence="1">Multi-pass membrane protein</topology>
    </subcellularLocation>
</comment>
<evidence type="ECO:0000256" key="3">
    <source>
        <dbReference type="ARBA" id="ARBA00022692"/>
    </source>
</evidence>
<feature type="transmembrane region" description="Helical" evidence="6">
    <location>
        <begin position="261"/>
        <end position="278"/>
    </location>
</feature>
<dbReference type="CDD" id="cd13964">
    <property type="entry name" value="PT_UbiA_1"/>
    <property type="match status" value="1"/>
</dbReference>
<dbReference type="Gene3D" id="1.10.357.140">
    <property type="entry name" value="UbiA prenyltransferase"/>
    <property type="match status" value="1"/>
</dbReference>
<evidence type="ECO:0000256" key="2">
    <source>
        <dbReference type="ARBA" id="ARBA00022475"/>
    </source>
</evidence>
<evidence type="ECO:0000256" key="5">
    <source>
        <dbReference type="ARBA" id="ARBA00023136"/>
    </source>
</evidence>
<dbReference type="EMBL" id="CP022190">
    <property type="protein sequence ID" value="AWI85040.1"/>
    <property type="molecule type" value="Genomic_DNA"/>
</dbReference>
<reference evidence="7 8" key="1">
    <citation type="submission" date="2017-06" db="EMBL/GenBank/DDBJ databases">
        <title>Yangia sp. YSBP01 complete genome sequence.</title>
        <authorList>
            <person name="Woo J.-H."/>
            <person name="Kim H.-S."/>
        </authorList>
    </citation>
    <scope>NUCLEOTIDE SEQUENCE [LARGE SCALE GENOMIC DNA]</scope>
    <source>
        <strain evidence="7 8">YSBP01</strain>
    </source>
</reference>
<evidence type="ECO:0000256" key="4">
    <source>
        <dbReference type="ARBA" id="ARBA00022989"/>
    </source>
</evidence>
<feature type="transmembrane region" description="Helical" evidence="6">
    <location>
        <begin position="131"/>
        <end position="151"/>
    </location>
</feature>
<dbReference type="KEGG" id="ypac:CEW88_14835"/>
<evidence type="ECO:0000256" key="6">
    <source>
        <dbReference type="SAM" id="Phobius"/>
    </source>
</evidence>
<feature type="transmembrane region" description="Helical" evidence="6">
    <location>
        <begin position="187"/>
        <end position="205"/>
    </location>
</feature>
<gene>
    <name evidence="7" type="ORF">CEW88_14835</name>
</gene>
<dbReference type="OrthoDB" id="8559716at2"/>
<dbReference type="GO" id="GO:0016020">
    <property type="term" value="C:membrane"/>
    <property type="evidence" value="ECO:0007669"/>
    <property type="project" value="UniProtKB-SubCell"/>
</dbReference>
<keyword evidence="5 6" id="KW-0472">Membrane</keyword>
<dbReference type="Pfam" id="PF01040">
    <property type="entry name" value="UbiA"/>
    <property type="match status" value="1"/>
</dbReference>
<evidence type="ECO:0000256" key="1">
    <source>
        <dbReference type="ARBA" id="ARBA00004141"/>
    </source>
</evidence>
<evidence type="ECO:0000313" key="8">
    <source>
        <dbReference type="Proteomes" id="UP000244915"/>
    </source>
</evidence>
<organism evidence="7 8">
    <name type="scientific">Alloyangia pacifica</name>
    <dbReference type="NCBI Taxonomy" id="311180"/>
    <lineage>
        <taxon>Bacteria</taxon>
        <taxon>Pseudomonadati</taxon>
        <taxon>Pseudomonadota</taxon>
        <taxon>Alphaproteobacteria</taxon>
        <taxon>Rhodobacterales</taxon>
        <taxon>Roseobacteraceae</taxon>
        <taxon>Alloyangia</taxon>
    </lineage>
</organism>
<sequence>MIGTALKLGRVSNLPTVWTNAMAGALLALSAAPGAALVPILVSALALTLFYVGGMWLNDAFDAEIDRAQKADRPIPMGEISQRAVFRGAFAMLGLGILLTLPLGGPALLSALLLTLSIFLYDWLHKRTALAPVIMGVTRFLCYVMAALAATGAFPGVALWGALGLMAYVVGLTYAAKQEAYDRLDRAWPLAVLAFPAVLVLVMGWGKPLALLVALGFLVSTGGALRLLFRRAKGDVPKAVTLLIASTSLYDAALIAGVHGGWLPALLAVAGFGLTRALQRRIAGT</sequence>
<keyword evidence="2" id="KW-1003">Cell membrane</keyword>
<feature type="transmembrane region" description="Helical" evidence="6">
    <location>
        <begin position="25"/>
        <end position="52"/>
    </location>
</feature>
<feature type="transmembrane region" description="Helical" evidence="6">
    <location>
        <begin position="211"/>
        <end position="229"/>
    </location>
</feature>
<dbReference type="InterPro" id="IPR044878">
    <property type="entry name" value="UbiA_sf"/>
</dbReference>
<dbReference type="GO" id="GO:0016765">
    <property type="term" value="F:transferase activity, transferring alkyl or aryl (other than methyl) groups"/>
    <property type="evidence" value="ECO:0007669"/>
    <property type="project" value="InterPro"/>
</dbReference>
<name>A0A2U8HHF2_9RHOB</name>
<dbReference type="AlphaFoldDB" id="A0A2U8HHF2"/>
<keyword evidence="3 6" id="KW-0812">Transmembrane</keyword>
<proteinExistence type="predicted"/>
<keyword evidence="4 6" id="KW-1133">Transmembrane helix</keyword>
<evidence type="ECO:0008006" key="9">
    <source>
        <dbReference type="Google" id="ProtNLM"/>
    </source>
</evidence>
<dbReference type="Proteomes" id="UP000244915">
    <property type="component" value="Chromosome 2"/>
</dbReference>
<evidence type="ECO:0000313" key="7">
    <source>
        <dbReference type="EMBL" id="AWI85040.1"/>
    </source>
</evidence>